<protein>
    <submittedName>
        <fullName evidence="1">Uncharacterized protein</fullName>
    </submittedName>
</protein>
<organism evidence="1 2">
    <name type="scientific">Mytilus edulis</name>
    <name type="common">Blue mussel</name>
    <dbReference type="NCBI Taxonomy" id="6550"/>
    <lineage>
        <taxon>Eukaryota</taxon>
        <taxon>Metazoa</taxon>
        <taxon>Spiralia</taxon>
        <taxon>Lophotrochozoa</taxon>
        <taxon>Mollusca</taxon>
        <taxon>Bivalvia</taxon>
        <taxon>Autobranchia</taxon>
        <taxon>Pteriomorphia</taxon>
        <taxon>Mytilida</taxon>
        <taxon>Mytiloidea</taxon>
        <taxon>Mytilidae</taxon>
        <taxon>Mytilinae</taxon>
        <taxon>Mytilus</taxon>
    </lineage>
</organism>
<name>A0A8S3U3Q5_MYTED</name>
<evidence type="ECO:0000313" key="2">
    <source>
        <dbReference type="Proteomes" id="UP000683360"/>
    </source>
</evidence>
<comment type="caution">
    <text evidence="1">The sequence shown here is derived from an EMBL/GenBank/DDBJ whole genome shotgun (WGS) entry which is preliminary data.</text>
</comment>
<sequence length="199" mass="22877">MVDHMQVGFSTTDGGSHAGWSFRRWMVDHMQVGVFNDGWWITCRLEFSTMDGGSHAAIYKQEIAKLRTPEWNDDTQQMVEQLTTFPSIKSSLYRQPHLPTSLLNIDLKDEWTQTTAAERFLLINAGTYDKILVFATDNHLQHMANNDNSIYDDGTFYTCPSIFEQLYTLHALIDVPTGFCTITWEVKGHLYQILLTTED</sequence>
<dbReference type="EMBL" id="CAJPWZ010002417">
    <property type="protein sequence ID" value="CAG2238182.1"/>
    <property type="molecule type" value="Genomic_DNA"/>
</dbReference>
<evidence type="ECO:0000313" key="1">
    <source>
        <dbReference type="EMBL" id="CAG2238182.1"/>
    </source>
</evidence>
<dbReference type="OrthoDB" id="6180508at2759"/>
<reference evidence="1" key="1">
    <citation type="submission" date="2021-03" db="EMBL/GenBank/DDBJ databases">
        <authorList>
            <person name="Bekaert M."/>
        </authorList>
    </citation>
    <scope>NUCLEOTIDE SEQUENCE</scope>
</reference>
<proteinExistence type="predicted"/>
<gene>
    <name evidence="1" type="ORF">MEDL_50594</name>
</gene>
<keyword evidence="2" id="KW-1185">Reference proteome</keyword>
<dbReference type="AlphaFoldDB" id="A0A8S3U3Q5"/>
<accession>A0A8S3U3Q5</accession>
<dbReference type="Proteomes" id="UP000683360">
    <property type="component" value="Unassembled WGS sequence"/>
</dbReference>